<dbReference type="Proteomes" id="UP001054837">
    <property type="component" value="Unassembled WGS sequence"/>
</dbReference>
<accession>A0AAV4SV72</accession>
<proteinExistence type="predicted"/>
<dbReference type="EMBL" id="BPLQ01008381">
    <property type="protein sequence ID" value="GIY36894.1"/>
    <property type="molecule type" value="Genomic_DNA"/>
</dbReference>
<protein>
    <submittedName>
        <fullName evidence="1">Uncharacterized protein</fullName>
    </submittedName>
</protein>
<gene>
    <name evidence="1" type="ORF">CDAR_618311</name>
</gene>
<sequence length="93" mass="10525">MGLLALWAHLVSWYEWPLFLADVAPTLSRGGFRATRSVSESQLISGRSLFWRVTRSINMGLLALWAHLVSWYELAIVPGRRGANSITRRLQVS</sequence>
<dbReference type="AlphaFoldDB" id="A0AAV4SV72"/>
<evidence type="ECO:0000313" key="1">
    <source>
        <dbReference type="EMBL" id="GIY36894.1"/>
    </source>
</evidence>
<organism evidence="1 2">
    <name type="scientific">Caerostris darwini</name>
    <dbReference type="NCBI Taxonomy" id="1538125"/>
    <lineage>
        <taxon>Eukaryota</taxon>
        <taxon>Metazoa</taxon>
        <taxon>Ecdysozoa</taxon>
        <taxon>Arthropoda</taxon>
        <taxon>Chelicerata</taxon>
        <taxon>Arachnida</taxon>
        <taxon>Araneae</taxon>
        <taxon>Araneomorphae</taxon>
        <taxon>Entelegynae</taxon>
        <taxon>Araneoidea</taxon>
        <taxon>Araneidae</taxon>
        <taxon>Caerostris</taxon>
    </lineage>
</organism>
<comment type="caution">
    <text evidence="1">The sequence shown here is derived from an EMBL/GenBank/DDBJ whole genome shotgun (WGS) entry which is preliminary data.</text>
</comment>
<evidence type="ECO:0000313" key="2">
    <source>
        <dbReference type="Proteomes" id="UP001054837"/>
    </source>
</evidence>
<keyword evidence="2" id="KW-1185">Reference proteome</keyword>
<reference evidence="1 2" key="1">
    <citation type="submission" date="2021-06" db="EMBL/GenBank/DDBJ databases">
        <title>Caerostris darwini draft genome.</title>
        <authorList>
            <person name="Kono N."/>
            <person name="Arakawa K."/>
        </authorList>
    </citation>
    <scope>NUCLEOTIDE SEQUENCE [LARGE SCALE GENOMIC DNA]</scope>
</reference>
<name>A0AAV4SV72_9ARAC</name>